<accession>A0A060TJ23</accession>
<organism evidence="4">
    <name type="scientific">Streptomyces sp. MA37</name>
    <dbReference type="NCBI Taxonomy" id="1400207"/>
    <lineage>
        <taxon>Bacteria</taxon>
        <taxon>Bacillati</taxon>
        <taxon>Actinomycetota</taxon>
        <taxon>Actinomycetes</taxon>
        <taxon>Kitasatosporales</taxon>
        <taxon>Streptomycetaceae</taxon>
        <taxon>Streptomyces</taxon>
    </lineage>
</organism>
<dbReference type="EMBL" id="HG975298">
    <property type="protein sequence ID" value="CDP39152.1"/>
    <property type="molecule type" value="Genomic_DNA"/>
</dbReference>
<feature type="binding site" evidence="2">
    <location>
        <position position="120"/>
    </location>
    <ligand>
        <name>substrate</name>
    </ligand>
</feature>
<dbReference type="SUPFAM" id="SSF54637">
    <property type="entry name" value="Thioesterase/thiol ester dehydrase-isomerase"/>
    <property type="match status" value="1"/>
</dbReference>
<evidence type="ECO:0000313" key="4">
    <source>
        <dbReference type="EMBL" id="CDP39152.1"/>
    </source>
</evidence>
<dbReference type="InterPro" id="IPR025540">
    <property type="entry name" value="FlK"/>
</dbReference>
<sequence>MREGLVVGTKYTHRYVVPPDKTVRHLYAESPEFATFPEVFATGFMVGLMEWTCVRAMQPFLAPGEGSLGTAISVTHSAATPPGLTVTATVELLEARGRRLTWQVTAHDGLDEIGSGTHERAVVDLDRFTQGVEEKLRRATAVPE</sequence>
<gene>
    <name evidence="4" type="primary">flK1</name>
</gene>
<evidence type="ECO:0000259" key="3">
    <source>
        <dbReference type="Pfam" id="PF22636"/>
    </source>
</evidence>
<dbReference type="AlphaFoldDB" id="A0A060TJ23"/>
<feature type="active site" evidence="1">
    <location>
        <position position="50"/>
    </location>
</feature>
<dbReference type="InterPro" id="IPR054485">
    <property type="entry name" value="FlK-like_dom"/>
</dbReference>
<dbReference type="PANTHER" id="PTHR36934:SF1">
    <property type="entry name" value="THIOESTERASE DOMAIN-CONTAINING PROTEIN"/>
    <property type="match status" value="1"/>
</dbReference>
<feature type="active site" evidence="1">
    <location>
        <position position="76"/>
    </location>
</feature>
<dbReference type="PIRSF" id="PIRSF014972">
    <property type="entry name" value="FlK"/>
    <property type="match status" value="1"/>
</dbReference>
<dbReference type="InterPro" id="IPR029069">
    <property type="entry name" value="HotDog_dom_sf"/>
</dbReference>
<feature type="active site" evidence="1">
    <location>
        <position position="42"/>
    </location>
</feature>
<evidence type="ECO:0000256" key="1">
    <source>
        <dbReference type="PIRSR" id="PIRSR014972-1"/>
    </source>
</evidence>
<dbReference type="PANTHER" id="PTHR36934">
    <property type="entry name" value="BLR0278 PROTEIN"/>
    <property type="match status" value="1"/>
</dbReference>
<protein>
    <submittedName>
        <fullName evidence="4">FlK1 protein</fullName>
    </submittedName>
</protein>
<reference evidence="4" key="1">
    <citation type="submission" date="2014-04" db="EMBL/GenBank/DDBJ databases">
        <title>The fluorinated metabolism in Streptomyces sp. MA37.</title>
        <authorList>
            <person name="Deng H."/>
            <person name="Bandaranayaka N."/>
            <person name="Ma L."/>
            <person name="Qin Z."/>
            <person name="Mann G."/>
            <person name="Kyeremeh K."/>
            <person name="Yu Y."/>
            <person name="Naismith J.H."/>
            <person name="O'Hagan D."/>
        </authorList>
    </citation>
    <scope>NUCLEOTIDE SEQUENCE</scope>
</reference>
<feature type="binding site" evidence="2">
    <location>
        <position position="69"/>
    </location>
    <ligand>
        <name>substrate</name>
    </ligand>
</feature>
<dbReference type="Gene3D" id="3.10.129.10">
    <property type="entry name" value="Hotdog Thioesterase"/>
    <property type="match status" value="1"/>
</dbReference>
<name>A0A060TJ23_9ACTN</name>
<feature type="domain" description="Fluoroacetyl-CoA-specific thioesterase-like" evidence="3">
    <location>
        <begin position="35"/>
        <end position="124"/>
    </location>
</feature>
<dbReference type="CDD" id="cd03440">
    <property type="entry name" value="hot_dog"/>
    <property type="match status" value="1"/>
</dbReference>
<proteinExistence type="predicted"/>
<dbReference type="Pfam" id="PF22636">
    <property type="entry name" value="FlK"/>
    <property type="match status" value="1"/>
</dbReference>
<evidence type="ECO:0000256" key="2">
    <source>
        <dbReference type="PIRSR" id="PIRSR014972-2"/>
    </source>
</evidence>